<gene>
    <name evidence="4" type="ORF">F3Y22_tig00111810pilonHSYRG00242</name>
</gene>
<dbReference type="GO" id="GO:0003677">
    <property type="term" value="F:DNA binding"/>
    <property type="evidence" value="ECO:0007669"/>
    <property type="project" value="UniProtKB-KW"/>
</dbReference>
<dbReference type="InterPro" id="IPR009072">
    <property type="entry name" value="Histone-fold"/>
</dbReference>
<accession>A0A6A2YEY5</accession>
<dbReference type="GO" id="GO:0005634">
    <property type="term" value="C:nucleus"/>
    <property type="evidence" value="ECO:0007669"/>
    <property type="project" value="UniProtKB-SubCell"/>
</dbReference>
<keyword evidence="1" id="KW-0539">Nucleus</keyword>
<dbReference type="AlphaFoldDB" id="A0A6A2YEY5"/>
<organism evidence="4 5">
    <name type="scientific">Hibiscus syriacus</name>
    <name type="common">Rose of Sharon</name>
    <dbReference type="NCBI Taxonomy" id="106335"/>
    <lineage>
        <taxon>Eukaryota</taxon>
        <taxon>Viridiplantae</taxon>
        <taxon>Streptophyta</taxon>
        <taxon>Embryophyta</taxon>
        <taxon>Tracheophyta</taxon>
        <taxon>Spermatophyta</taxon>
        <taxon>Magnoliopsida</taxon>
        <taxon>eudicotyledons</taxon>
        <taxon>Gunneridae</taxon>
        <taxon>Pentapetalae</taxon>
        <taxon>rosids</taxon>
        <taxon>malvids</taxon>
        <taxon>Malvales</taxon>
        <taxon>Malvaceae</taxon>
        <taxon>Malvoideae</taxon>
        <taxon>Hibiscus</taxon>
    </lineage>
</organism>
<dbReference type="PANTHER" id="PTHR23430">
    <property type="entry name" value="HISTONE H2A"/>
    <property type="match status" value="1"/>
</dbReference>
<dbReference type="EMBL" id="VEPZ02001435">
    <property type="protein sequence ID" value="KAE8673167.1"/>
    <property type="molecule type" value="Genomic_DNA"/>
</dbReference>
<dbReference type="PRINTS" id="PR00620">
    <property type="entry name" value="HISTONEH2A"/>
</dbReference>
<dbReference type="GO" id="GO:0000786">
    <property type="term" value="C:nucleosome"/>
    <property type="evidence" value="ECO:0007669"/>
    <property type="project" value="UniProtKB-KW"/>
</dbReference>
<sequence>MPSSSPASSHFAIPRLGFLSLQSFALSASVGTGAPVYLAAVLEYLAAEVLELAGNAARDNKKNRIIPRHLLLAVRNDEKLGKLLAGVTIAHEATVALNAVLFAVDLDFVDIIVEGDSKSVIDKLKSPEPDLSEISAIVNEIKGHAVCLRSCSFHTSQWEYGSACVSSRAIIGKERPILGGGSSKMCRSYCIG</sequence>
<dbReference type="GO" id="GO:0004523">
    <property type="term" value="F:RNA-DNA hybrid ribonuclease activity"/>
    <property type="evidence" value="ECO:0007669"/>
    <property type="project" value="InterPro"/>
</dbReference>
<dbReference type="Gene3D" id="1.10.20.10">
    <property type="entry name" value="Histone, subunit A"/>
    <property type="match status" value="1"/>
</dbReference>
<comment type="subcellular location">
    <subcellularLocation>
        <location evidence="1">Nucleus</location>
    </subcellularLocation>
</comment>
<dbReference type="InterPro" id="IPR002156">
    <property type="entry name" value="RNaseH_domain"/>
</dbReference>
<evidence type="ECO:0000256" key="1">
    <source>
        <dbReference type="RuleBase" id="RU003767"/>
    </source>
</evidence>
<dbReference type="InterPro" id="IPR007125">
    <property type="entry name" value="H2A/H2B/H3"/>
</dbReference>
<keyword evidence="1" id="KW-0158">Chromosome</keyword>
<comment type="subunit">
    <text evidence="1">The nucleosome is a histone octamer containing two molecules each of H2A, H2B, H3 and H4 assembled in one H3-H4 heterotetramer and two H2A-H2B heterodimers. The octamer wraps approximately 147 bp of DNA.</text>
</comment>
<dbReference type="GO" id="GO:0030527">
    <property type="term" value="F:structural constituent of chromatin"/>
    <property type="evidence" value="ECO:0007669"/>
    <property type="project" value="InterPro"/>
</dbReference>
<keyword evidence="1" id="KW-0238">DNA-binding</keyword>
<feature type="domain" description="Core Histone H2A/H2B/H3" evidence="2">
    <location>
        <begin position="29"/>
        <end position="75"/>
    </location>
</feature>
<dbReference type="Pfam" id="PF00125">
    <property type="entry name" value="Histone"/>
    <property type="match status" value="1"/>
</dbReference>
<dbReference type="Proteomes" id="UP000436088">
    <property type="component" value="Unassembled WGS sequence"/>
</dbReference>
<dbReference type="SUPFAM" id="SSF47113">
    <property type="entry name" value="Histone-fold"/>
    <property type="match status" value="1"/>
</dbReference>
<reference evidence="4" key="1">
    <citation type="submission" date="2019-09" db="EMBL/GenBank/DDBJ databases">
        <title>Draft genome information of white flower Hibiscus syriacus.</title>
        <authorList>
            <person name="Kim Y.-M."/>
        </authorList>
    </citation>
    <scope>NUCLEOTIDE SEQUENCE [LARGE SCALE GENOMIC DNA]</scope>
    <source>
        <strain evidence="4">YM2019G1</strain>
    </source>
</reference>
<keyword evidence="5" id="KW-1185">Reference proteome</keyword>
<evidence type="ECO:0000313" key="4">
    <source>
        <dbReference type="EMBL" id="KAE8673167.1"/>
    </source>
</evidence>
<dbReference type="Pfam" id="PF13456">
    <property type="entry name" value="RVT_3"/>
    <property type="match status" value="1"/>
</dbReference>
<dbReference type="GO" id="GO:0046982">
    <property type="term" value="F:protein heterodimerization activity"/>
    <property type="evidence" value="ECO:0007669"/>
    <property type="project" value="InterPro"/>
</dbReference>
<proteinExistence type="inferred from homology"/>
<comment type="similarity">
    <text evidence="1">Belongs to the histone H2A family.</text>
</comment>
<feature type="domain" description="RNase H type-1" evidence="3">
    <location>
        <begin position="97"/>
        <end position="154"/>
    </location>
</feature>
<keyword evidence="1" id="KW-0544">Nucleosome core</keyword>
<dbReference type="CDD" id="cd00074">
    <property type="entry name" value="HFD_H2A"/>
    <property type="match status" value="1"/>
</dbReference>
<comment type="caution">
    <text evidence="4">The sequence shown here is derived from an EMBL/GenBank/DDBJ whole genome shotgun (WGS) entry which is preliminary data.</text>
</comment>
<dbReference type="InterPro" id="IPR002119">
    <property type="entry name" value="Histone_H2A"/>
</dbReference>
<name>A0A6A2YEY5_HIBSY</name>
<dbReference type="SMART" id="SM00414">
    <property type="entry name" value="H2A"/>
    <property type="match status" value="1"/>
</dbReference>
<evidence type="ECO:0000259" key="3">
    <source>
        <dbReference type="Pfam" id="PF13456"/>
    </source>
</evidence>
<evidence type="ECO:0000313" key="5">
    <source>
        <dbReference type="Proteomes" id="UP000436088"/>
    </source>
</evidence>
<protein>
    <recommendedName>
        <fullName evidence="1">Histone H2A</fullName>
    </recommendedName>
</protein>
<evidence type="ECO:0000259" key="2">
    <source>
        <dbReference type="Pfam" id="PF00125"/>
    </source>
</evidence>